<dbReference type="Proteomes" id="UP000554482">
    <property type="component" value="Unassembled WGS sequence"/>
</dbReference>
<feature type="signal peptide" evidence="1">
    <location>
        <begin position="1"/>
        <end position="23"/>
    </location>
</feature>
<feature type="chain" id="PRO_5029885365" evidence="1">
    <location>
        <begin position="24"/>
        <end position="60"/>
    </location>
</feature>
<organism evidence="2 3">
    <name type="scientific">Thalictrum thalictroides</name>
    <name type="common">Rue-anemone</name>
    <name type="synonym">Anemone thalictroides</name>
    <dbReference type="NCBI Taxonomy" id="46969"/>
    <lineage>
        <taxon>Eukaryota</taxon>
        <taxon>Viridiplantae</taxon>
        <taxon>Streptophyta</taxon>
        <taxon>Embryophyta</taxon>
        <taxon>Tracheophyta</taxon>
        <taxon>Spermatophyta</taxon>
        <taxon>Magnoliopsida</taxon>
        <taxon>Ranunculales</taxon>
        <taxon>Ranunculaceae</taxon>
        <taxon>Thalictroideae</taxon>
        <taxon>Thalictrum</taxon>
    </lineage>
</organism>
<proteinExistence type="predicted"/>
<protein>
    <submittedName>
        <fullName evidence="2">Uncharacterized protein</fullName>
    </submittedName>
</protein>
<evidence type="ECO:0000313" key="2">
    <source>
        <dbReference type="EMBL" id="KAF5199733.1"/>
    </source>
</evidence>
<name>A0A7J6WRW4_THATH</name>
<reference evidence="2 3" key="1">
    <citation type="submission" date="2020-06" db="EMBL/GenBank/DDBJ databases">
        <title>Transcriptomic and genomic resources for Thalictrum thalictroides and T. hernandezii: Facilitating candidate gene discovery in an emerging model plant lineage.</title>
        <authorList>
            <person name="Arias T."/>
            <person name="Riano-Pachon D.M."/>
            <person name="Di Stilio V.S."/>
        </authorList>
    </citation>
    <scope>NUCLEOTIDE SEQUENCE [LARGE SCALE GENOMIC DNA]</scope>
    <source>
        <strain evidence="3">cv. WT478/WT964</strain>
        <tissue evidence="2">Leaves</tissue>
    </source>
</reference>
<gene>
    <name evidence="2" type="ORF">FRX31_010682</name>
</gene>
<keyword evidence="1" id="KW-0732">Signal</keyword>
<accession>A0A7J6WRW4</accession>
<keyword evidence="3" id="KW-1185">Reference proteome</keyword>
<dbReference type="EMBL" id="JABWDY010011520">
    <property type="protein sequence ID" value="KAF5199733.1"/>
    <property type="molecule type" value="Genomic_DNA"/>
</dbReference>
<dbReference type="AlphaFoldDB" id="A0A7J6WRW4"/>
<evidence type="ECO:0000313" key="3">
    <source>
        <dbReference type="Proteomes" id="UP000554482"/>
    </source>
</evidence>
<comment type="caution">
    <text evidence="2">The sequence shown here is derived from an EMBL/GenBank/DDBJ whole genome shotgun (WGS) entry which is preliminary data.</text>
</comment>
<feature type="non-terminal residue" evidence="2">
    <location>
        <position position="1"/>
    </location>
</feature>
<sequence length="60" mass="6887">GTEIFRVDLLWLLLYYMAEEGQILDVKDEGAEVSFLTLVNLKRSISVNALVRAMTIDKER</sequence>
<evidence type="ECO:0000256" key="1">
    <source>
        <dbReference type="SAM" id="SignalP"/>
    </source>
</evidence>